<evidence type="ECO:0000313" key="1">
    <source>
        <dbReference type="EMBL" id="CAD7000957.1"/>
    </source>
</evidence>
<dbReference type="Proteomes" id="UP000606786">
    <property type="component" value="Unassembled WGS sequence"/>
</dbReference>
<reference evidence="1" key="1">
    <citation type="submission" date="2020-11" db="EMBL/GenBank/DDBJ databases">
        <authorList>
            <person name="Whitehead M."/>
        </authorList>
    </citation>
    <scope>NUCLEOTIDE SEQUENCE</scope>
    <source>
        <strain evidence="1">EGII</strain>
    </source>
</reference>
<gene>
    <name evidence="1" type="ORF">CCAP1982_LOCUS9430</name>
</gene>
<dbReference type="AlphaFoldDB" id="A0A811UT71"/>
<dbReference type="EMBL" id="CAJHJT010000023">
    <property type="protein sequence ID" value="CAD7000957.1"/>
    <property type="molecule type" value="Genomic_DNA"/>
</dbReference>
<accession>A0A811UT71</accession>
<proteinExistence type="predicted"/>
<organism evidence="1 2">
    <name type="scientific">Ceratitis capitata</name>
    <name type="common">Mediterranean fruit fly</name>
    <name type="synonym">Tephritis capitata</name>
    <dbReference type="NCBI Taxonomy" id="7213"/>
    <lineage>
        <taxon>Eukaryota</taxon>
        <taxon>Metazoa</taxon>
        <taxon>Ecdysozoa</taxon>
        <taxon>Arthropoda</taxon>
        <taxon>Hexapoda</taxon>
        <taxon>Insecta</taxon>
        <taxon>Pterygota</taxon>
        <taxon>Neoptera</taxon>
        <taxon>Endopterygota</taxon>
        <taxon>Diptera</taxon>
        <taxon>Brachycera</taxon>
        <taxon>Muscomorpha</taxon>
        <taxon>Tephritoidea</taxon>
        <taxon>Tephritidae</taxon>
        <taxon>Ceratitis</taxon>
        <taxon>Ceratitis</taxon>
    </lineage>
</organism>
<keyword evidence="2" id="KW-1185">Reference proteome</keyword>
<name>A0A811UT71_CERCA</name>
<sequence length="170" mass="19743">MPYSCVKCALSHGPEKCTRPIKKNNHQEYIYTDQTTGKIMKLTGIPLKCANRETERHTANSNVCPVRIEVIKRKEIRMIEKERLHLPTHTQNRIQESSCRNTISYAAKVKENVMTTQVLYTREVCSSYYSEYPISNQFNALKGECLRLFGSQFTKCMQKIGEFSLHFNKI</sequence>
<protein>
    <submittedName>
        <fullName evidence="1">(Mediterranean fruit fly) hypothetical protein</fullName>
    </submittedName>
</protein>
<comment type="caution">
    <text evidence="1">The sequence shown here is derived from an EMBL/GenBank/DDBJ whole genome shotgun (WGS) entry which is preliminary data.</text>
</comment>
<evidence type="ECO:0000313" key="2">
    <source>
        <dbReference type="Proteomes" id="UP000606786"/>
    </source>
</evidence>